<dbReference type="HAMAP" id="MF_02071">
    <property type="entry name" value="RlpA"/>
    <property type="match status" value="1"/>
</dbReference>
<dbReference type="GO" id="GO:0071555">
    <property type="term" value="P:cell wall organization"/>
    <property type="evidence" value="ECO:0007669"/>
    <property type="project" value="UniProtKB-KW"/>
</dbReference>
<comment type="similarity">
    <text evidence="3 4">Belongs to the RlpA family.</text>
</comment>
<dbReference type="NCBIfam" id="TIGR00413">
    <property type="entry name" value="rlpA"/>
    <property type="match status" value="1"/>
</dbReference>
<keyword evidence="2 3" id="KW-0961">Cell wall biogenesis/degradation</keyword>
<dbReference type="OrthoDB" id="9779128at2"/>
<dbReference type="Pfam" id="PF03330">
    <property type="entry name" value="DPBB_1"/>
    <property type="match status" value="1"/>
</dbReference>
<dbReference type="CDD" id="cd22268">
    <property type="entry name" value="DPBB_RlpA-like"/>
    <property type="match status" value="1"/>
</dbReference>
<dbReference type="Gene3D" id="2.40.40.10">
    <property type="entry name" value="RlpA-like domain"/>
    <property type="match status" value="1"/>
</dbReference>
<proteinExistence type="inferred from homology"/>
<sequence>MAICLSSCAPTAPSFGEKGYTERGKASYYGRKFQGRKMANGERYKRSKLTAAHRKLPFGTQVEVTNLQNNKSVRVEITDRGPFVRGRIVDLSEAAAKRVGMIKKGVVPVRLEVVRPTRSK</sequence>
<dbReference type="AlphaFoldDB" id="A0A1Q5PF88"/>
<evidence type="ECO:0000256" key="1">
    <source>
        <dbReference type="ARBA" id="ARBA00023239"/>
    </source>
</evidence>
<evidence type="ECO:0000256" key="3">
    <source>
        <dbReference type="HAMAP-Rule" id="MF_02071"/>
    </source>
</evidence>
<dbReference type="Proteomes" id="UP000186551">
    <property type="component" value="Unassembled WGS sequence"/>
</dbReference>
<evidence type="ECO:0000313" key="7">
    <source>
        <dbReference type="Proteomes" id="UP000186551"/>
    </source>
</evidence>
<dbReference type="GO" id="GO:0008932">
    <property type="term" value="F:lytic endotransglycosylase activity"/>
    <property type="evidence" value="ECO:0007669"/>
    <property type="project" value="UniProtKB-UniRule"/>
</dbReference>
<dbReference type="SUPFAM" id="SSF50685">
    <property type="entry name" value="Barwin-like endoglucanases"/>
    <property type="match status" value="1"/>
</dbReference>
<dbReference type="InterPro" id="IPR012997">
    <property type="entry name" value="RplA"/>
</dbReference>
<dbReference type="InterPro" id="IPR036908">
    <property type="entry name" value="RlpA-like_sf"/>
</dbReference>
<dbReference type="EC" id="4.2.2.-" evidence="3"/>
<evidence type="ECO:0000313" key="6">
    <source>
        <dbReference type="EMBL" id="OKL40887.1"/>
    </source>
</evidence>
<evidence type="ECO:0000256" key="2">
    <source>
        <dbReference type="ARBA" id="ARBA00023316"/>
    </source>
</evidence>
<dbReference type="PANTHER" id="PTHR34183:SF1">
    <property type="entry name" value="ENDOLYTIC PEPTIDOGLYCAN TRANSGLYCOSYLASE RLPA"/>
    <property type="match status" value="1"/>
</dbReference>
<dbReference type="STRING" id="1797110.A3841_13655"/>
<dbReference type="GO" id="GO:0000270">
    <property type="term" value="P:peptidoglycan metabolic process"/>
    <property type="evidence" value="ECO:0007669"/>
    <property type="project" value="UniProtKB-UniRule"/>
</dbReference>
<dbReference type="PANTHER" id="PTHR34183">
    <property type="entry name" value="ENDOLYTIC PEPTIDOGLYCAN TRANSGLYCOSYLASE RLPA"/>
    <property type="match status" value="1"/>
</dbReference>
<organism evidence="6 7">
    <name type="scientific">Pontibacter flavimaris</name>
    <dbReference type="NCBI Taxonomy" id="1797110"/>
    <lineage>
        <taxon>Bacteria</taxon>
        <taxon>Pseudomonadati</taxon>
        <taxon>Bacteroidota</taxon>
        <taxon>Cytophagia</taxon>
        <taxon>Cytophagales</taxon>
        <taxon>Hymenobacteraceae</taxon>
        <taxon>Pontibacter</taxon>
    </lineage>
</organism>
<name>A0A1Q5PF88_9BACT</name>
<evidence type="ECO:0000259" key="5">
    <source>
        <dbReference type="Pfam" id="PF03330"/>
    </source>
</evidence>
<keyword evidence="1 3" id="KW-0456">Lyase</keyword>
<accession>A0A1Q5PF88</accession>
<protein>
    <recommendedName>
        <fullName evidence="3">Probable endolytic peptidoglycan transglycosylase RlpA</fullName>
        <ecNumber evidence="3">4.2.2.-</ecNumber>
    </recommendedName>
</protein>
<gene>
    <name evidence="3" type="primary">rlpA</name>
    <name evidence="6" type="ORF">A3841_13655</name>
</gene>
<feature type="domain" description="RlpA-like protein double-psi beta-barrel" evidence="5">
    <location>
        <begin position="22"/>
        <end position="110"/>
    </location>
</feature>
<evidence type="ECO:0000256" key="4">
    <source>
        <dbReference type="RuleBase" id="RU003495"/>
    </source>
</evidence>
<dbReference type="InterPro" id="IPR009009">
    <property type="entry name" value="RlpA-like_DPBB"/>
</dbReference>
<comment type="caution">
    <text evidence="6">The sequence shown here is derived from an EMBL/GenBank/DDBJ whole genome shotgun (WGS) entry which is preliminary data.</text>
</comment>
<reference evidence="6 7" key="1">
    <citation type="submission" date="2016-03" db="EMBL/GenBank/DDBJ databases">
        <title>Genome sequence of Pontibacter sp. nov., of the family cytophagaceae, isolated from marine sediment of the Yellow Sea, China.</title>
        <authorList>
            <person name="Zhang G."/>
            <person name="Zhang R."/>
        </authorList>
    </citation>
    <scope>NUCLEOTIDE SEQUENCE [LARGE SCALE GENOMIC DNA]</scope>
    <source>
        <strain evidence="6 7">S10-8</strain>
    </source>
</reference>
<dbReference type="EMBL" id="LVWA01000004">
    <property type="protein sequence ID" value="OKL40887.1"/>
    <property type="molecule type" value="Genomic_DNA"/>
</dbReference>
<comment type="function">
    <text evidence="3">Lytic transglycosylase with a strong preference for naked glycan strands that lack stem peptides.</text>
</comment>
<keyword evidence="7" id="KW-1185">Reference proteome</keyword>
<dbReference type="InterPro" id="IPR034718">
    <property type="entry name" value="RlpA"/>
</dbReference>